<dbReference type="EMBL" id="FCOX02000027">
    <property type="protein sequence ID" value="SAK89754.1"/>
    <property type="molecule type" value="Genomic_DNA"/>
</dbReference>
<reference evidence="1" key="1">
    <citation type="submission" date="2016-01" db="EMBL/GenBank/DDBJ databases">
        <authorList>
            <person name="Peeters C."/>
        </authorList>
    </citation>
    <scope>NUCLEOTIDE SEQUENCE</scope>
    <source>
        <strain evidence="1">LMG 29321</strain>
    </source>
</reference>
<gene>
    <name evidence="1" type="ORF">AWB78_04751</name>
</gene>
<dbReference type="Proteomes" id="UP000071859">
    <property type="component" value="Unassembled WGS sequence"/>
</dbReference>
<keyword evidence="2" id="KW-1185">Reference proteome</keyword>
<name>A0A158D4Z6_9BURK</name>
<sequence>MTAQSGKNRIDMNEMDDDIDVCGGTVESGALLPLWALGRRALELAAMRDDTPVLTCKIHASLADFVTSCKEGGQLTFGWFETRQPDFIRLRYRDVEIYWLVDHSDPEIWETVRRWTLTGRAPIRFEISAAEQREFLIVTADMPADTGGFQDAYRYAGGEEASTHMWICLTALAGNGNWQWDEEDGEIYDIWTVPLRHSLFRVLLTRRWEGYLNHRDDVPVDVD</sequence>
<protein>
    <submittedName>
        <fullName evidence="1">Uncharacterized protein</fullName>
    </submittedName>
</protein>
<dbReference type="AlphaFoldDB" id="A0A158D4Z6"/>
<comment type="caution">
    <text evidence="1">The sequence shown here is derived from an EMBL/GenBank/DDBJ whole genome shotgun (WGS) entry which is preliminary data.</text>
</comment>
<organism evidence="1 2">
    <name type="scientific">Caballeronia calidae</name>
    <dbReference type="NCBI Taxonomy" id="1777139"/>
    <lineage>
        <taxon>Bacteria</taxon>
        <taxon>Pseudomonadati</taxon>
        <taxon>Pseudomonadota</taxon>
        <taxon>Betaproteobacteria</taxon>
        <taxon>Burkholderiales</taxon>
        <taxon>Burkholderiaceae</taxon>
        <taxon>Caballeronia</taxon>
    </lineage>
</organism>
<evidence type="ECO:0000313" key="1">
    <source>
        <dbReference type="EMBL" id="SAK89754.1"/>
    </source>
</evidence>
<proteinExistence type="predicted"/>
<accession>A0A158D4Z6</accession>
<evidence type="ECO:0000313" key="2">
    <source>
        <dbReference type="Proteomes" id="UP000071859"/>
    </source>
</evidence>